<evidence type="ECO:0000259" key="8">
    <source>
        <dbReference type="PROSITE" id="PS50157"/>
    </source>
</evidence>
<feature type="domain" description="C2H2-type" evidence="8">
    <location>
        <begin position="397"/>
        <end position="427"/>
    </location>
</feature>
<dbReference type="PROSITE" id="PS50157">
    <property type="entry name" value="ZINC_FINGER_C2H2_2"/>
    <property type="match status" value="10"/>
</dbReference>
<name>A0AAV1JXM2_9NEOP</name>
<dbReference type="InterPro" id="IPR013087">
    <property type="entry name" value="Znf_C2H2_type"/>
</dbReference>
<evidence type="ECO:0000256" key="1">
    <source>
        <dbReference type="ARBA" id="ARBA00004123"/>
    </source>
</evidence>
<feature type="domain" description="C2H2-type" evidence="8">
    <location>
        <begin position="313"/>
        <end position="340"/>
    </location>
</feature>
<evidence type="ECO:0000313" key="10">
    <source>
        <dbReference type="Proteomes" id="UP001497472"/>
    </source>
</evidence>
<dbReference type="PANTHER" id="PTHR24379:SF127">
    <property type="entry name" value="BLOODY FINGERS-RELATED"/>
    <property type="match status" value="1"/>
</dbReference>
<dbReference type="FunFam" id="3.30.160.60:FF:000100">
    <property type="entry name" value="Zinc finger 45-like"/>
    <property type="match status" value="1"/>
</dbReference>
<evidence type="ECO:0000256" key="2">
    <source>
        <dbReference type="ARBA" id="ARBA00022723"/>
    </source>
</evidence>
<dbReference type="SUPFAM" id="SSF57667">
    <property type="entry name" value="beta-beta-alpha zinc fingers"/>
    <property type="match status" value="4"/>
</dbReference>
<dbReference type="PANTHER" id="PTHR24379">
    <property type="entry name" value="KRAB AND ZINC FINGER DOMAIN-CONTAINING"/>
    <property type="match status" value="1"/>
</dbReference>
<evidence type="ECO:0000256" key="4">
    <source>
        <dbReference type="ARBA" id="ARBA00022771"/>
    </source>
</evidence>
<keyword evidence="2" id="KW-0479">Metal-binding</keyword>
<feature type="domain" description="C2H2-type" evidence="8">
    <location>
        <begin position="459"/>
        <end position="487"/>
    </location>
</feature>
<organism evidence="9 10">
    <name type="scientific">Leptosia nina</name>
    <dbReference type="NCBI Taxonomy" id="320188"/>
    <lineage>
        <taxon>Eukaryota</taxon>
        <taxon>Metazoa</taxon>
        <taxon>Ecdysozoa</taxon>
        <taxon>Arthropoda</taxon>
        <taxon>Hexapoda</taxon>
        <taxon>Insecta</taxon>
        <taxon>Pterygota</taxon>
        <taxon>Neoptera</taxon>
        <taxon>Endopterygota</taxon>
        <taxon>Lepidoptera</taxon>
        <taxon>Glossata</taxon>
        <taxon>Ditrysia</taxon>
        <taxon>Papilionoidea</taxon>
        <taxon>Pieridae</taxon>
        <taxon>Pierinae</taxon>
        <taxon>Leptosia</taxon>
    </lineage>
</organism>
<dbReference type="GO" id="GO:0008270">
    <property type="term" value="F:zinc ion binding"/>
    <property type="evidence" value="ECO:0007669"/>
    <property type="project" value="UniProtKB-KW"/>
</dbReference>
<evidence type="ECO:0000256" key="6">
    <source>
        <dbReference type="ARBA" id="ARBA00023242"/>
    </source>
</evidence>
<protein>
    <recommendedName>
        <fullName evidence="8">C2H2-type domain-containing protein</fullName>
    </recommendedName>
</protein>
<proteinExistence type="predicted"/>
<evidence type="ECO:0000256" key="7">
    <source>
        <dbReference type="PROSITE-ProRule" id="PRU00042"/>
    </source>
</evidence>
<dbReference type="EMBL" id="CAVLEF010000277">
    <property type="protein sequence ID" value="CAK1554247.1"/>
    <property type="molecule type" value="Genomic_DNA"/>
</dbReference>
<feature type="domain" description="C2H2-type" evidence="8">
    <location>
        <begin position="341"/>
        <end position="368"/>
    </location>
</feature>
<dbReference type="InterPro" id="IPR036236">
    <property type="entry name" value="Znf_C2H2_sf"/>
</dbReference>
<gene>
    <name evidence="9" type="ORF">LNINA_LOCUS13175</name>
</gene>
<evidence type="ECO:0000313" key="9">
    <source>
        <dbReference type="EMBL" id="CAK1554247.1"/>
    </source>
</evidence>
<keyword evidence="6" id="KW-0539">Nucleus</keyword>
<dbReference type="Pfam" id="PF00096">
    <property type="entry name" value="zf-C2H2"/>
    <property type="match status" value="3"/>
</dbReference>
<evidence type="ECO:0000256" key="5">
    <source>
        <dbReference type="ARBA" id="ARBA00022833"/>
    </source>
</evidence>
<dbReference type="SMART" id="SM00355">
    <property type="entry name" value="ZnF_C2H2"/>
    <property type="match status" value="11"/>
</dbReference>
<accession>A0AAV1JXM2</accession>
<feature type="domain" description="C2H2-type" evidence="8">
    <location>
        <begin position="257"/>
        <end position="284"/>
    </location>
</feature>
<dbReference type="AlphaFoldDB" id="A0AAV1JXM2"/>
<dbReference type="GO" id="GO:0005634">
    <property type="term" value="C:nucleus"/>
    <property type="evidence" value="ECO:0007669"/>
    <property type="project" value="UniProtKB-SubCell"/>
</dbReference>
<keyword evidence="5" id="KW-0862">Zinc</keyword>
<reference evidence="9 10" key="1">
    <citation type="submission" date="2023-11" db="EMBL/GenBank/DDBJ databases">
        <authorList>
            <person name="Okamura Y."/>
        </authorList>
    </citation>
    <scope>NUCLEOTIDE SEQUENCE [LARGE SCALE GENOMIC DNA]</scope>
</reference>
<feature type="domain" description="C2H2-type" evidence="8">
    <location>
        <begin position="491"/>
        <end position="518"/>
    </location>
</feature>
<feature type="domain" description="C2H2-type" evidence="8">
    <location>
        <begin position="430"/>
        <end position="458"/>
    </location>
</feature>
<comment type="subcellular location">
    <subcellularLocation>
        <location evidence="1">Nucleus</location>
    </subcellularLocation>
</comment>
<dbReference type="Pfam" id="PF12874">
    <property type="entry name" value="zf-met"/>
    <property type="match status" value="1"/>
</dbReference>
<keyword evidence="3" id="KW-0677">Repeat</keyword>
<dbReference type="Proteomes" id="UP001497472">
    <property type="component" value="Unassembled WGS sequence"/>
</dbReference>
<feature type="domain" description="C2H2-type" evidence="8">
    <location>
        <begin position="519"/>
        <end position="543"/>
    </location>
</feature>
<feature type="domain" description="C2H2-type" evidence="8">
    <location>
        <begin position="228"/>
        <end position="255"/>
    </location>
</feature>
<keyword evidence="10" id="KW-1185">Reference proteome</keyword>
<dbReference type="PROSITE" id="PS00028">
    <property type="entry name" value="ZINC_FINGER_C2H2_1"/>
    <property type="match status" value="6"/>
</dbReference>
<dbReference type="FunFam" id="3.30.160.60:FF:001498">
    <property type="entry name" value="Zinc finger protein 404"/>
    <property type="match status" value="1"/>
</dbReference>
<feature type="domain" description="C2H2-type" evidence="8">
    <location>
        <begin position="369"/>
        <end position="397"/>
    </location>
</feature>
<sequence length="543" mass="62908">MTENITSFCHTCLQCANNLKPMNLLEQNLFKRLLLKTEYDNKLLLCSLCHHLLGKVAKFIKQCQLAQEYLQSLHQVIPAIERVYSLSTSEIKSDSLDFVSIKAENSDDEDDMPLTFLANDGCEDFDDDQKPLSQTLSEEILVFQNDITDFIDPSSNGTKTHEPVNNKSKIKLYKNRKKSKKDAIPAGFSSRMVRETNEYTVIKLTKEQVLEEMSTNKQTNEKYKEAPYKCEQCVKYFNFEDVLLGHMEKHSPKNGTFKCDICTQYCPSAVSLRGHMKSHTTKYKCKVCNIIRLSRQHIIEHYLLDHTAYTPDYKCNNCNFTTNKRTVMQRHARTHSESGHFTCHECGRTFKSKETLRVHTTRHDAKKRFSCDSCKRSFIFKSLLQKHIRSVHIDKESYCVECDTSFTSMEALKQHFKRSKKHTDPTEYKHQCTICLEKFLTKARLDYHETSLHNVPKTTQCGRCSRVYSGTEALNLHVRRAHSSGEMKNQFDCGVCYKMFTRKSGLKVHMRIHTGERPYSCHCGDSFTQQASLKAHQAAKHKK</sequence>
<dbReference type="InterPro" id="IPR012934">
    <property type="entry name" value="Znf_AD"/>
</dbReference>
<comment type="caution">
    <text evidence="9">The sequence shown here is derived from an EMBL/GenBank/DDBJ whole genome shotgun (WGS) entry which is preliminary data.</text>
</comment>
<keyword evidence="4 7" id="KW-0863">Zinc-finger</keyword>
<evidence type="ECO:0000256" key="3">
    <source>
        <dbReference type="ARBA" id="ARBA00022737"/>
    </source>
</evidence>
<dbReference type="SMART" id="SM00868">
    <property type="entry name" value="zf-AD"/>
    <property type="match status" value="1"/>
</dbReference>
<dbReference type="Gene3D" id="3.30.160.60">
    <property type="entry name" value="Classic Zinc Finger"/>
    <property type="match status" value="7"/>
</dbReference>